<keyword evidence="4" id="KW-1185">Reference proteome</keyword>
<organism evidence="2 4">
    <name type="scientific">Polarella glacialis</name>
    <name type="common">Dinoflagellate</name>
    <dbReference type="NCBI Taxonomy" id="89957"/>
    <lineage>
        <taxon>Eukaryota</taxon>
        <taxon>Sar</taxon>
        <taxon>Alveolata</taxon>
        <taxon>Dinophyceae</taxon>
        <taxon>Suessiales</taxon>
        <taxon>Suessiaceae</taxon>
        <taxon>Polarella</taxon>
    </lineage>
</organism>
<reference evidence="2" key="1">
    <citation type="submission" date="2021-02" db="EMBL/GenBank/DDBJ databases">
        <authorList>
            <person name="Dougan E. K."/>
            <person name="Rhodes N."/>
            <person name="Thang M."/>
            <person name="Chan C."/>
        </authorList>
    </citation>
    <scope>NUCLEOTIDE SEQUENCE</scope>
</reference>
<dbReference type="Proteomes" id="UP000654075">
    <property type="component" value="Unassembled WGS sequence"/>
</dbReference>
<comment type="caution">
    <text evidence="2">The sequence shown here is derived from an EMBL/GenBank/DDBJ whole genome shotgun (WGS) entry which is preliminary data.</text>
</comment>
<evidence type="ECO:0000313" key="2">
    <source>
        <dbReference type="EMBL" id="CAE8586676.1"/>
    </source>
</evidence>
<evidence type="ECO:0000313" key="4">
    <source>
        <dbReference type="Proteomes" id="UP000654075"/>
    </source>
</evidence>
<name>A0A813DKP1_POLGL</name>
<feature type="compositionally biased region" description="Low complexity" evidence="1">
    <location>
        <begin position="76"/>
        <end position="104"/>
    </location>
</feature>
<evidence type="ECO:0000313" key="3">
    <source>
        <dbReference type="EMBL" id="CAE8638916.1"/>
    </source>
</evidence>
<feature type="compositionally biased region" description="Polar residues" evidence="1">
    <location>
        <begin position="61"/>
        <end position="75"/>
    </location>
</feature>
<dbReference type="EMBL" id="CAJNNV010032090">
    <property type="protein sequence ID" value="CAE8638916.1"/>
    <property type="molecule type" value="Genomic_DNA"/>
</dbReference>
<proteinExistence type="predicted"/>
<gene>
    <name evidence="3" type="ORF">PGLA1383_LOCUS54007</name>
    <name evidence="2" type="ORF">PGLA1383_LOCUS5525</name>
</gene>
<feature type="region of interest" description="Disordered" evidence="1">
    <location>
        <begin position="45"/>
        <end position="146"/>
    </location>
</feature>
<dbReference type="AlphaFoldDB" id="A0A813DKP1"/>
<feature type="compositionally biased region" description="Polar residues" evidence="1">
    <location>
        <begin position="117"/>
        <end position="130"/>
    </location>
</feature>
<sequence>MAAPATPQETSVFMQLGAAITCLTDKIDKMTVSTQDTTSAIRKIEANQGGGPPDSWWTDKFGNTPQFSQFPGVSRSTASSQSAAGVSGGAASSQSAAAGLTSSGNHPAPGIPPRQAQAPNTTAQTRSRSPLTRKVGPTTVTRGEDL</sequence>
<accession>A0A813DKP1</accession>
<protein>
    <submittedName>
        <fullName evidence="2">Uncharacterized protein</fullName>
    </submittedName>
</protein>
<evidence type="ECO:0000256" key="1">
    <source>
        <dbReference type="SAM" id="MobiDB-lite"/>
    </source>
</evidence>
<dbReference type="EMBL" id="CAJNNV010002170">
    <property type="protein sequence ID" value="CAE8586676.1"/>
    <property type="molecule type" value="Genomic_DNA"/>
</dbReference>